<sequence length="724" mass="79597">MSAPAATATLLRRGQAPRLLPLAGSGTRCLVDLEGEGLGLRFVTVSFRDATSTAFSRVTLSAGLKQAAYKPQLTLSADGSGRFSWTGILPEAVCHLELAPTFDDVLPPLTEIRIAEPHPARLIGTALARRPRLAAEGAWWWLLKRRLRAKYRIESAIKPKALAGYDDWIARFDTLTQADRDRMRAALAGWAAPPTISVLMPVYNPDPAVLEKAIASVRGQIYPHWELCIADDASDRPGIARLLEKAAAAEPRIRLVRRSENGHIARASNDALTLATGTFCALMDHDDLLPEHALHEVAAALVADPGLDLVYTDEDKVDARDKRFEPHFKPDWNPELLLAQNYINHLTVLRTERIRRAGGFRPGFEGSQDHDLLLRIGDDLPAARVHHIPKVLYHWRTAIGSGTYSDKALAVAEAARLRALEETIARRGWPHRAERGGQGFNRLVRALPDPAPLVSVVIPTRDRAELLGVVLDGLLTKTDYPALEAVIVDNDSREPETRALFDRYRDDARVRVVESPGPFNFSKLSNAGAAAASGSVLLFLNNDIEVVEPGWLTELVSIAAEPEVGAVGAKLFYPDWTLQHGGVVLGAGGIAGHSHLGIVREDPGYFARMVVAQEVSAVTGACLAMRRDVFEAVGGFDAARLAVAFNDIDLCLRVGQAGYRVIWTPHAVLIHHESKSRGFEDTPEKRARFEGETRTMVERWEKRLSRDPFYNPNLSRAKANFKLI</sequence>
<organism evidence="2 3">
    <name type="scientific">Methylobacterium organophilum</name>
    <dbReference type="NCBI Taxonomy" id="410"/>
    <lineage>
        <taxon>Bacteria</taxon>
        <taxon>Pseudomonadati</taxon>
        <taxon>Pseudomonadota</taxon>
        <taxon>Alphaproteobacteria</taxon>
        <taxon>Hyphomicrobiales</taxon>
        <taxon>Methylobacteriaceae</taxon>
        <taxon>Methylobacterium</taxon>
    </lineage>
</organism>
<dbReference type="CDD" id="cd04184">
    <property type="entry name" value="GT2_RfbC_Mx_like"/>
    <property type="match status" value="1"/>
</dbReference>
<accession>A0ABQ4T770</accession>
<dbReference type="CDD" id="cd04186">
    <property type="entry name" value="GT_2_like_c"/>
    <property type="match status" value="1"/>
</dbReference>
<feature type="domain" description="Glycosyltransferase 2-like" evidence="1">
    <location>
        <begin position="197"/>
        <end position="312"/>
    </location>
</feature>
<dbReference type="Pfam" id="PF00535">
    <property type="entry name" value="Glycos_transf_2"/>
    <property type="match status" value="2"/>
</dbReference>
<feature type="domain" description="Glycosyltransferase 2-like" evidence="1">
    <location>
        <begin position="455"/>
        <end position="633"/>
    </location>
</feature>
<dbReference type="SUPFAM" id="SSF53448">
    <property type="entry name" value="Nucleotide-diphospho-sugar transferases"/>
    <property type="match status" value="2"/>
</dbReference>
<gene>
    <name evidence="2" type="ORF">LKMONMHP_2355</name>
</gene>
<dbReference type="RefSeq" id="WP_238311351.1">
    <property type="nucleotide sequence ID" value="NZ_BPQV01000006.1"/>
</dbReference>
<dbReference type="InterPro" id="IPR029044">
    <property type="entry name" value="Nucleotide-diphossugar_trans"/>
</dbReference>
<reference evidence="2" key="2">
    <citation type="submission" date="2021-08" db="EMBL/GenBank/DDBJ databases">
        <authorList>
            <person name="Tani A."/>
            <person name="Ola A."/>
            <person name="Ogura Y."/>
            <person name="Katsura K."/>
            <person name="Hayashi T."/>
        </authorList>
    </citation>
    <scope>NUCLEOTIDE SEQUENCE</scope>
    <source>
        <strain evidence="2">NBRC 15689</strain>
    </source>
</reference>
<evidence type="ECO:0000313" key="2">
    <source>
        <dbReference type="EMBL" id="GJE27496.1"/>
    </source>
</evidence>
<comment type="caution">
    <text evidence="2">The sequence shown here is derived from an EMBL/GenBank/DDBJ whole genome shotgun (WGS) entry which is preliminary data.</text>
</comment>
<protein>
    <recommendedName>
        <fullName evidence="1">Glycosyltransferase 2-like domain-containing protein</fullName>
    </recommendedName>
</protein>
<evidence type="ECO:0000313" key="3">
    <source>
        <dbReference type="Proteomes" id="UP001055156"/>
    </source>
</evidence>
<dbReference type="InterPro" id="IPR050834">
    <property type="entry name" value="Glycosyltransf_2"/>
</dbReference>
<keyword evidence="3" id="KW-1185">Reference proteome</keyword>
<proteinExistence type="predicted"/>
<dbReference type="PANTHER" id="PTHR43685">
    <property type="entry name" value="GLYCOSYLTRANSFERASE"/>
    <property type="match status" value="1"/>
</dbReference>
<dbReference type="InterPro" id="IPR001173">
    <property type="entry name" value="Glyco_trans_2-like"/>
</dbReference>
<dbReference type="PANTHER" id="PTHR43685:SF2">
    <property type="entry name" value="GLYCOSYLTRANSFERASE 2-LIKE DOMAIN-CONTAINING PROTEIN"/>
    <property type="match status" value="1"/>
</dbReference>
<evidence type="ECO:0000259" key="1">
    <source>
        <dbReference type="Pfam" id="PF00535"/>
    </source>
</evidence>
<reference evidence="2" key="1">
    <citation type="journal article" date="2021" name="Front. Microbiol.">
        <title>Comprehensive Comparative Genomics and Phenotyping of Methylobacterium Species.</title>
        <authorList>
            <person name="Alessa O."/>
            <person name="Ogura Y."/>
            <person name="Fujitani Y."/>
            <person name="Takami H."/>
            <person name="Hayashi T."/>
            <person name="Sahin N."/>
            <person name="Tani A."/>
        </authorList>
    </citation>
    <scope>NUCLEOTIDE SEQUENCE</scope>
    <source>
        <strain evidence="2">NBRC 15689</strain>
    </source>
</reference>
<name>A0ABQ4T770_METOR</name>
<dbReference type="Gene3D" id="3.90.550.10">
    <property type="entry name" value="Spore Coat Polysaccharide Biosynthesis Protein SpsA, Chain A"/>
    <property type="match status" value="2"/>
</dbReference>
<dbReference type="Proteomes" id="UP001055156">
    <property type="component" value="Unassembled WGS sequence"/>
</dbReference>
<dbReference type="EMBL" id="BPQV01000006">
    <property type="protein sequence ID" value="GJE27496.1"/>
    <property type="molecule type" value="Genomic_DNA"/>
</dbReference>